<reference evidence="2" key="1">
    <citation type="submission" date="2023-10" db="EMBL/GenBank/DDBJ databases">
        <authorList>
            <person name="Chen Y."/>
            <person name="Shah S."/>
            <person name="Dougan E. K."/>
            <person name="Thang M."/>
            <person name="Chan C."/>
        </authorList>
    </citation>
    <scope>NUCLEOTIDE SEQUENCE [LARGE SCALE GENOMIC DNA]</scope>
</reference>
<comment type="caution">
    <text evidence="2">The sequence shown here is derived from an EMBL/GenBank/DDBJ whole genome shotgun (WGS) entry which is preliminary data.</text>
</comment>
<evidence type="ECO:0000256" key="1">
    <source>
        <dbReference type="SAM" id="MobiDB-lite"/>
    </source>
</evidence>
<dbReference type="Gene3D" id="1.25.40.20">
    <property type="entry name" value="Ankyrin repeat-containing domain"/>
    <property type="match status" value="2"/>
</dbReference>
<evidence type="ECO:0000313" key="2">
    <source>
        <dbReference type="EMBL" id="CAK0880467.1"/>
    </source>
</evidence>
<accession>A0ABN9W326</accession>
<sequence>AVLSDYPEVMKFLVEMRADASVPRCDGSLPLHSAAALGDPDLAENVYWHDREAMHARDMRGETPVDIAKRMGFKEVEARLEKADAGQTSQLERAAVCTRDLIAVPEGDVFRLARLGRFQQVRQLVEDDPEGLRLQSATDQRCGERLLHAAVIGGSLELVRYLTDENDPRRAMGMVSRAGSTALKERFLWPLAAISWKAAPAVDRLDGGSLRDLIAELLTLGLARLEKVEATARRGEEADKDDSVASGRRTEPEAYAGPDDRDHFALSMSDALSPRLLVVELFGF</sequence>
<feature type="region of interest" description="Disordered" evidence="1">
    <location>
        <begin position="231"/>
        <end position="261"/>
    </location>
</feature>
<name>A0ABN9W326_9DINO</name>
<feature type="non-terminal residue" evidence="2">
    <location>
        <position position="1"/>
    </location>
</feature>
<dbReference type="InterPro" id="IPR036770">
    <property type="entry name" value="Ankyrin_rpt-contain_sf"/>
</dbReference>
<organism evidence="2 3">
    <name type="scientific">Prorocentrum cordatum</name>
    <dbReference type="NCBI Taxonomy" id="2364126"/>
    <lineage>
        <taxon>Eukaryota</taxon>
        <taxon>Sar</taxon>
        <taxon>Alveolata</taxon>
        <taxon>Dinophyceae</taxon>
        <taxon>Prorocentrales</taxon>
        <taxon>Prorocentraceae</taxon>
        <taxon>Prorocentrum</taxon>
    </lineage>
</organism>
<dbReference type="SUPFAM" id="SSF48403">
    <property type="entry name" value="Ankyrin repeat"/>
    <property type="match status" value="1"/>
</dbReference>
<evidence type="ECO:0000313" key="3">
    <source>
        <dbReference type="Proteomes" id="UP001189429"/>
    </source>
</evidence>
<proteinExistence type="predicted"/>
<keyword evidence="3" id="KW-1185">Reference proteome</keyword>
<dbReference type="Proteomes" id="UP001189429">
    <property type="component" value="Unassembled WGS sequence"/>
</dbReference>
<dbReference type="EMBL" id="CAUYUJ010018078">
    <property type="protein sequence ID" value="CAK0880467.1"/>
    <property type="molecule type" value="Genomic_DNA"/>
</dbReference>
<gene>
    <name evidence="2" type="ORF">PCOR1329_LOCUS63601</name>
</gene>
<protein>
    <submittedName>
        <fullName evidence="2">Uncharacterized protein</fullName>
    </submittedName>
</protein>